<dbReference type="InterPro" id="IPR001452">
    <property type="entry name" value="SH3_domain"/>
</dbReference>
<evidence type="ECO:0000259" key="3">
    <source>
        <dbReference type="PROSITE" id="PS50002"/>
    </source>
</evidence>
<feature type="domain" description="BAR" evidence="4">
    <location>
        <begin position="17"/>
        <end position="254"/>
    </location>
</feature>
<dbReference type="GO" id="GO:0097320">
    <property type="term" value="P:plasma membrane tubulation"/>
    <property type="evidence" value="ECO:0007669"/>
    <property type="project" value="TreeGrafter"/>
</dbReference>
<keyword evidence="6" id="KW-1185">Reference proteome</keyword>
<dbReference type="GO" id="GO:0043332">
    <property type="term" value="C:mating projection tip"/>
    <property type="evidence" value="ECO:0007669"/>
    <property type="project" value="TreeGrafter"/>
</dbReference>
<name>A0A1G4KNI0_9SACH</name>
<gene>
    <name evidence="5" type="ORF">LANO_0H21506G</name>
</gene>
<dbReference type="CDD" id="cd07599">
    <property type="entry name" value="BAR_Rvs167p"/>
    <property type="match status" value="1"/>
</dbReference>
<dbReference type="FunFam" id="1.20.1270.60:FF:000048">
    <property type="entry name" value="BAR adaptor protein RVS167"/>
    <property type="match status" value="1"/>
</dbReference>
<dbReference type="EMBL" id="LT598447">
    <property type="protein sequence ID" value="SCV06073.1"/>
    <property type="molecule type" value="Genomic_DNA"/>
</dbReference>
<dbReference type="SUPFAM" id="SSF50044">
    <property type="entry name" value="SH3-domain"/>
    <property type="match status" value="1"/>
</dbReference>
<dbReference type="Gene3D" id="2.30.30.40">
    <property type="entry name" value="SH3 Domains"/>
    <property type="match status" value="1"/>
</dbReference>
<dbReference type="InterPro" id="IPR036028">
    <property type="entry name" value="SH3-like_dom_sf"/>
</dbReference>
<dbReference type="PROSITE" id="PS50002">
    <property type="entry name" value="SH3"/>
    <property type="match status" value="1"/>
</dbReference>
<dbReference type="GO" id="GO:0008289">
    <property type="term" value="F:lipid binding"/>
    <property type="evidence" value="ECO:0007669"/>
    <property type="project" value="TreeGrafter"/>
</dbReference>
<evidence type="ECO:0000256" key="1">
    <source>
        <dbReference type="ARBA" id="ARBA00022443"/>
    </source>
</evidence>
<dbReference type="GO" id="GO:0030479">
    <property type="term" value="C:actin cortical patch"/>
    <property type="evidence" value="ECO:0007669"/>
    <property type="project" value="TreeGrafter"/>
</dbReference>
<dbReference type="InterPro" id="IPR027267">
    <property type="entry name" value="AH/BAR_dom_sf"/>
</dbReference>
<dbReference type="PROSITE" id="PS51021">
    <property type="entry name" value="BAR"/>
    <property type="match status" value="1"/>
</dbReference>
<dbReference type="PANTHER" id="PTHR47174">
    <property type="entry name" value="BRIDGING INTEGRATOR 3"/>
    <property type="match status" value="1"/>
</dbReference>
<dbReference type="OrthoDB" id="2159336at2759"/>
<dbReference type="InterPro" id="IPR046982">
    <property type="entry name" value="BIN3/RVS161-like"/>
</dbReference>
<dbReference type="SMART" id="SM00326">
    <property type="entry name" value="SH3"/>
    <property type="match status" value="1"/>
</dbReference>
<accession>A0A1G4KNI0</accession>
<dbReference type="InterPro" id="IPR004148">
    <property type="entry name" value="BAR_dom"/>
</dbReference>
<feature type="domain" description="SH3" evidence="3">
    <location>
        <begin position="397"/>
        <end position="457"/>
    </location>
</feature>
<dbReference type="Pfam" id="PF00018">
    <property type="entry name" value="SH3_1"/>
    <property type="match status" value="1"/>
</dbReference>
<dbReference type="Proteomes" id="UP000189911">
    <property type="component" value="Chromosome H"/>
</dbReference>
<organism evidence="5 6">
    <name type="scientific">Lachancea nothofagi CBS 11611</name>
    <dbReference type="NCBI Taxonomy" id="1266666"/>
    <lineage>
        <taxon>Eukaryota</taxon>
        <taxon>Fungi</taxon>
        <taxon>Dikarya</taxon>
        <taxon>Ascomycota</taxon>
        <taxon>Saccharomycotina</taxon>
        <taxon>Saccharomycetes</taxon>
        <taxon>Saccharomycetales</taxon>
        <taxon>Saccharomycetaceae</taxon>
        <taxon>Lachancea</taxon>
    </lineage>
</organism>
<evidence type="ECO:0000313" key="5">
    <source>
        <dbReference type="EMBL" id="SCV06073.1"/>
    </source>
</evidence>
<evidence type="ECO:0000256" key="2">
    <source>
        <dbReference type="PROSITE-ProRule" id="PRU00192"/>
    </source>
</evidence>
<dbReference type="SMART" id="SM00721">
    <property type="entry name" value="BAR"/>
    <property type="match status" value="1"/>
</dbReference>
<dbReference type="FunFam" id="2.30.30.40:FF:000100">
    <property type="entry name" value="SH3 domain-containing YSC84-like protein 1"/>
    <property type="match status" value="1"/>
</dbReference>
<dbReference type="Gene3D" id="1.20.1270.60">
    <property type="entry name" value="Arfaptin homology (AH) domain/BAR domain"/>
    <property type="match status" value="1"/>
</dbReference>
<dbReference type="SUPFAM" id="SSF103657">
    <property type="entry name" value="BAR/IMD domain-like"/>
    <property type="match status" value="1"/>
</dbReference>
<dbReference type="GO" id="GO:1990528">
    <property type="term" value="C:Rvs161p-Rvs167p complex"/>
    <property type="evidence" value="ECO:0007669"/>
    <property type="project" value="TreeGrafter"/>
</dbReference>
<dbReference type="Pfam" id="PF03114">
    <property type="entry name" value="BAR"/>
    <property type="match status" value="1"/>
</dbReference>
<dbReference type="GO" id="GO:0031097">
    <property type="term" value="C:medial cortex"/>
    <property type="evidence" value="ECO:0007669"/>
    <property type="project" value="TreeGrafter"/>
</dbReference>
<dbReference type="GO" id="GO:0051666">
    <property type="term" value="P:actin cortical patch localization"/>
    <property type="evidence" value="ECO:0007669"/>
    <property type="project" value="InterPro"/>
</dbReference>
<dbReference type="GO" id="GO:0006897">
    <property type="term" value="P:endocytosis"/>
    <property type="evidence" value="ECO:0007669"/>
    <property type="project" value="InterPro"/>
</dbReference>
<dbReference type="PANTHER" id="PTHR47174:SF1">
    <property type="entry name" value="REDUCED VIABILITY UPON STARVATION PROTEIN 167"/>
    <property type="match status" value="1"/>
</dbReference>
<dbReference type="PRINTS" id="PR00452">
    <property type="entry name" value="SH3DOMAIN"/>
</dbReference>
<protein>
    <submittedName>
        <fullName evidence="5">LANO_0H21506g1_1</fullName>
    </submittedName>
</protein>
<proteinExistence type="predicted"/>
<reference evidence="6" key="1">
    <citation type="submission" date="2016-03" db="EMBL/GenBank/DDBJ databases">
        <authorList>
            <person name="Devillers Hugo."/>
        </authorList>
    </citation>
    <scope>NUCLEOTIDE SEQUENCE [LARGE SCALE GENOMIC DNA]</scope>
</reference>
<keyword evidence="1 2" id="KW-0728">SH3 domain</keyword>
<evidence type="ECO:0000259" key="4">
    <source>
        <dbReference type="PROSITE" id="PS51021"/>
    </source>
</evidence>
<dbReference type="AlphaFoldDB" id="A0A1G4KNI0"/>
<evidence type="ECO:0000313" key="6">
    <source>
        <dbReference type="Proteomes" id="UP000189911"/>
    </source>
</evidence>
<sequence>MSFKGLTKAVTRAPQNFRQKFNMGQQTSDAVYEDAERRFKELEGETQKLSNESKRYFSAVNGMLNHQIGFAKAMEEIFKPISGKISDPTASIPEDNPEGIEASEQYRELVAELQTTLKPDLELIDEKIVKPSQELLKIIDYIRKMATKRNHKKIDLDRHLNSYSKVEGKKEPNAKDEERLYKAQAQMEVAQQEYDYYNDMLKNELPVLFNLEAEFVKPLFVSFYYMQLNIFYSLYNSMQDMKIPYFDLDTDIVEAFVAKRGNIEEQTDSLTITRFRVGYGKAKLEMTRKKYGAQSPTSPGSPLTPQAAQFGAAGVPNAVAAPPPYGLAPGAVGQQAYPVEKAAYATPPMAQQYPAEKSNYMGSPVGQQQAYPGAVPLAAPAAPMSPYAAYTPPTTAPAAETVTALYDYQAQAEGDLTFPAGAIIEILERTDDTNGWWTGRYGGFQGVFPANYVQLNK</sequence>